<evidence type="ECO:0000313" key="2">
    <source>
        <dbReference type="Proteomes" id="UP000824107"/>
    </source>
</evidence>
<reference evidence="1" key="2">
    <citation type="journal article" date="2021" name="PeerJ">
        <title>Extensive microbial diversity within the chicken gut microbiome revealed by metagenomics and culture.</title>
        <authorList>
            <person name="Gilroy R."/>
            <person name="Ravi A."/>
            <person name="Getino M."/>
            <person name="Pursley I."/>
            <person name="Horton D.L."/>
            <person name="Alikhan N.F."/>
            <person name="Baker D."/>
            <person name="Gharbi K."/>
            <person name="Hall N."/>
            <person name="Watson M."/>
            <person name="Adriaenssens E.M."/>
            <person name="Foster-Nyarko E."/>
            <person name="Jarju S."/>
            <person name="Secka A."/>
            <person name="Antonio M."/>
            <person name="Oren A."/>
            <person name="Chaudhuri R.R."/>
            <person name="La Ragione R."/>
            <person name="Hildebrand F."/>
            <person name="Pallen M.J."/>
        </authorList>
    </citation>
    <scope>NUCLEOTIDE SEQUENCE</scope>
    <source>
        <strain evidence="1">ChiW3-316</strain>
    </source>
</reference>
<sequence length="116" mass="13536">MKNTETADVFAGMPKSRVLKMWRLYRRETEALLRQSVPNWILQENRDLLRNFFHSRQDGGTGFRMAAWTSACRKLEEHLLAGGQIALLTSRLLELQNLFEEEASSVDRRLAEKRND</sequence>
<organism evidence="1 2">
    <name type="scientific">Candidatus Scatocola faecipullorum</name>
    <dbReference type="NCBI Taxonomy" id="2840917"/>
    <lineage>
        <taxon>Bacteria</taxon>
        <taxon>Pseudomonadati</taxon>
        <taxon>Pseudomonadota</taxon>
        <taxon>Alphaproteobacteria</taxon>
        <taxon>Rhodospirillales</taxon>
        <taxon>Rhodospirillaceae</taxon>
        <taxon>Rhodospirillaceae incertae sedis</taxon>
        <taxon>Candidatus Scatocola</taxon>
    </lineage>
</organism>
<reference evidence="1" key="1">
    <citation type="submission" date="2020-10" db="EMBL/GenBank/DDBJ databases">
        <authorList>
            <person name="Gilroy R."/>
        </authorList>
    </citation>
    <scope>NUCLEOTIDE SEQUENCE</scope>
    <source>
        <strain evidence="1">ChiW3-316</strain>
    </source>
</reference>
<proteinExistence type="predicted"/>
<protein>
    <submittedName>
        <fullName evidence="1">Uncharacterized protein</fullName>
    </submittedName>
</protein>
<comment type="caution">
    <text evidence="1">The sequence shown here is derived from an EMBL/GenBank/DDBJ whole genome shotgun (WGS) entry which is preliminary data.</text>
</comment>
<dbReference type="EMBL" id="DVNC01000029">
    <property type="protein sequence ID" value="HIU53373.1"/>
    <property type="molecule type" value="Genomic_DNA"/>
</dbReference>
<dbReference type="AlphaFoldDB" id="A0A9D1M4C3"/>
<accession>A0A9D1M4C3</accession>
<name>A0A9D1M4C3_9PROT</name>
<gene>
    <name evidence="1" type="ORF">IAD20_04770</name>
</gene>
<dbReference type="Proteomes" id="UP000824107">
    <property type="component" value="Unassembled WGS sequence"/>
</dbReference>
<evidence type="ECO:0000313" key="1">
    <source>
        <dbReference type="EMBL" id="HIU53373.1"/>
    </source>
</evidence>